<protein>
    <submittedName>
        <fullName evidence="2">Uncharacterized protein</fullName>
    </submittedName>
</protein>
<keyword evidence="1" id="KW-0812">Transmembrane</keyword>
<accession>X1D349</accession>
<evidence type="ECO:0000313" key="2">
    <source>
        <dbReference type="EMBL" id="GAG99517.1"/>
    </source>
</evidence>
<reference evidence="2" key="1">
    <citation type="journal article" date="2014" name="Front. Microbiol.">
        <title>High frequency of phylogenetically diverse reductive dehalogenase-homologous genes in deep subseafloor sedimentary metagenomes.</title>
        <authorList>
            <person name="Kawai M."/>
            <person name="Futagami T."/>
            <person name="Toyoda A."/>
            <person name="Takaki Y."/>
            <person name="Nishi S."/>
            <person name="Hori S."/>
            <person name="Arai W."/>
            <person name="Tsubouchi T."/>
            <person name="Morono Y."/>
            <person name="Uchiyama I."/>
            <person name="Ito T."/>
            <person name="Fujiyama A."/>
            <person name="Inagaki F."/>
            <person name="Takami H."/>
        </authorList>
    </citation>
    <scope>NUCLEOTIDE SEQUENCE</scope>
    <source>
        <strain evidence="2">Expedition CK06-06</strain>
    </source>
</reference>
<proteinExistence type="predicted"/>
<feature type="transmembrane region" description="Helical" evidence="1">
    <location>
        <begin position="70"/>
        <end position="88"/>
    </location>
</feature>
<comment type="caution">
    <text evidence="2">The sequence shown here is derived from an EMBL/GenBank/DDBJ whole genome shotgun (WGS) entry which is preliminary data.</text>
</comment>
<dbReference type="AlphaFoldDB" id="X1D349"/>
<dbReference type="EMBL" id="BART01029294">
    <property type="protein sequence ID" value="GAG99517.1"/>
    <property type="molecule type" value="Genomic_DNA"/>
</dbReference>
<feature type="transmembrane region" description="Helical" evidence="1">
    <location>
        <begin position="15"/>
        <end position="32"/>
    </location>
</feature>
<feature type="transmembrane region" description="Helical" evidence="1">
    <location>
        <begin position="147"/>
        <end position="168"/>
    </location>
</feature>
<gene>
    <name evidence="2" type="ORF">S01H4_51448</name>
</gene>
<evidence type="ECO:0000256" key="1">
    <source>
        <dbReference type="SAM" id="Phobius"/>
    </source>
</evidence>
<keyword evidence="1" id="KW-1133">Transmembrane helix</keyword>
<organism evidence="2">
    <name type="scientific">marine sediment metagenome</name>
    <dbReference type="NCBI Taxonomy" id="412755"/>
    <lineage>
        <taxon>unclassified sequences</taxon>
        <taxon>metagenomes</taxon>
        <taxon>ecological metagenomes</taxon>
    </lineage>
</organism>
<feature type="transmembrane region" description="Helical" evidence="1">
    <location>
        <begin position="121"/>
        <end position="140"/>
    </location>
</feature>
<feature type="transmembrane region" description="Helical" evidence="1">
    <location>
        <begin position="38"/>
        <end position="61"/>
    </location>
</feature>
<keyword evidence="1" id="KW-0472">Membrane</keyword>
<feature type="transmembrane region" description="Helical" evidence="1">
    <location>
        <begin position="174"/>
        <end position="193"/>
    </location>
</feature>
<name>X1D349_9ZZZZ</name>
<sequence length="197" mass="22750">MVFLVFDLFGRNEKAGYLAYLVALVPVNYLWGIEGDPLMVYIILFSLWIITLLRDTIGVYLDKNKDINEILLYLFLAIIIQLIITAIMPEVNENLQLTTEKIMYFWVPNVHSAIFLDSLTLTFKIVATVFILLIVIPLIIDVKDEEAPLPIVIIFVAIFILPFLYLSYIWVPEIMAVLTFLFSVILFIILLMITKKE</sequence>